<dbReference type="EMBL" id="MCFH01000050">
    <property type="protein sequence ID" value="ORX43827.1"/>
    <property type="molecule type" value="Genomic_DNA"/>
</dbReference>
<proteinExistence type="predicted"/>
<keyword evidence="3" id="KW-1185">Reference proteome</keyword>
<comment type="caution">
    <text evidence="2">The sequence shown here is derived from an EMBL/GenBank/DDBJ whole genome shotgun (WGS) entry which is preliminary data.</text>
</comment>
<feature type="region of interest" description="Disordered" evidence="1">
    <location>
        <begin position="1"/>
        <end position="35"/>
    </location>
</feature>
<protein>
    <submittedName>
        <fullName evidence="2">Uncharacterized protein</fullName>
    </submittedName>
</protein>
<accession>A0A1Y1V088</accession>
<organism evidence="2 3">
    <name type="scientific">Piromyces finnis</name>
    <dbReference type="NCBI Taxonomy" id="1754191"/>
    <lineage>
        <taxon>Eukaryota</taxon>
        <taxon>Fungi</taxon>
        <taxon>Fungi incertae sedis</taxon>
        <taxon>Chytridiomycota</taxon>
        <taxon>Chytridiomycota incertae sedis</taxon>
        <taxon>Neocallimastigomycetes</taxon>
        <taxon>Neocallimastigales</taxon>
        <taxon>Neocallimastigaceae</taxon>
        <taxon>Piromyces</taxon>
    </lineage>
</organism>
<dbReference type="OrthoDB" id="10643901at2759"/>
<dbReference type="AlphaFoldDB" id="A0A1Y1V088"/>
<name>A0A1Y1V088_9FUNG</name>
<feature type="compositionally biased region" description="Polar residues" evidence="1">
    <location>
        <begin position="20"/>
        <end position="29"/>
    </location>
</feature>
<reference evidence="2 3" key="1">
    <citation type="submission" date="2016-08" db="EMBL/GenBank/DDBJ databases">
        <title>Genomes of anaerobic fungi encode conserved fungal cellulosomes for biomass hydrolysis.</title>
        <authorList>
            <consortium name="DOE Joint Genome Institute"/>
            <person name="Haitjema C.H."/>
            <person name="Gilmore S.P."/>
            <person name="Henske J.K."/>
            <person name="Solomon K.V."/>
            <person name="De Groot R."/>
            <person name="Kuo A."/>
            <person name="Mondo S.J."/>
            <person name="Salamov A.A."/>
            <person name="Labutti K."/>
            <person name="Zhao Z."/>
            <person name="Chiniquy J."/>
            <person name="Barry K."/>
            <person name="Brewer H.M."/>
            <person name="Purvine S.O."/>
            <person name="Wright A.T."/>
            <person name="Boxma B."/>
            <person name="Van Alen T."/>
            <person name="Hackstein J.H."/>
            <person name="Baker S.E."/>
            <person name="Grigoriev I.V."/>
            <person name="O'Malley M.A."/>
        </authorList>
    </citation>
    <scope>NUCLEOTIDE SEQUENCE [LARGE SCALE GENOMIC DNA]</scope>
    <source>
        <strain evidence="3">finn</strain>
    </source>
</reference>
<dbReference type="Proteomes" id="UP000193719">
    <property type="component" value="Unassembled WGS sequence"/>
</dbReference>
<reference evidence="2 3" key="2">
    <citation type="submission" date="2016-08" db="EMBL/GenBank/DDBJ databases">
        <title>Pervasive Adenine N6-methylation of Active Genes in Fungi.</title>
        <authorList>
            <consortium name="DOE Joint Genome Institute"/>
            <person name="Mondo S.J."/>
            <person name="Dannebaum R.O."/>
            <person name="Kuo R.C."/>
            <person name="Labutti K."/>
            <person name="Haridas S."/>
            <person name="Kuo A."/>
            <person name="Salamov A."/>
            <person name="Ahrendt S.R."/>
            <person name="Lipzen A."/>
            <person name="Sullivan W."/>
            <person name="Andreopoulos W.B."/>
            <person name="Clum A."/>
            <person name="Lindquist E."/>
            <person name="Daum C."/>
            <person name="Ramamoorthy G.K."/>
            <person name="Gryganskyi A."/>
            <person name="Culley D."/>
            <person name="Magnuson J.K."/>
            <person name="James T.Y."/>
            <person name="O'Malley M.A."/>
            <person name="Stajich J.E."/>
            <person name="Spatafora J.W."/>
            <person name="Visel A."/>
            <person name="Grigoriev I.V."/>
        </authorList>
    </citation>
    <scope>NUCLEOTIDE SEQUENCE [LARGE SCALE GENOMIC DNA]</scope>
    <source>
        <strain evidence="3">finn</strain>
    </source>
</reference>
<evidence type="ECO:0000256" key="1">
    <source>
        <dbReference type="SAM" id="MobiDB-lite"/>
    </source>
</evidence>
<evidence type="ECO:0000313" key="2">
    <source>
        <dbReference type="EMBL" id="ORX43827.1"/>
    </source>
</evidence>
<sequence>MSTQENTINNEKKRKLKNQCAKSTSTGKKQITKKRKINNSESKKKYFSFYLKTLSSFFRLLATEKSIEPVKDYVFYNQEIEILINNENKREKFTFSLNEEDYRIYYCIRTDDRIKEREVNDIIRKEFKKLHCVKIESIDKVNNVRYADGKKNNNFENVKLSFKFLPLSQVMPLNSTTMYYRSINSNLVNDNSDFLNYYQDVQMKSNSNRKKKYFYIFVEFQGTKHEDTYSSAIIELVLYKGSQTYQGLYNKKYPEFLNSFIVQDYYYNDSSDKNELKSQTSSPLLTTNNIKKALLPSSPKEITIENLFHCDQNTIVQSPVVSDLNINSSLQNLESLPYTKSDVPINNNQVNFISNDFSPSNTNNAAAANTMMLNYGEYKNNTPIVMSQASTVVNNSGVLIPIKNHSNMPSILQNQFLPSPTLDTTTSLDTRINTMNTNISMLLTSLPSPQNNTFSDQVYKFNPTISGGLLDSNPIVNTYSQQLQNNLSPICFPESAIYSTIDRSTHATINLYNNYNCQYQSNNNIYPPYVQSPKSVTEEKKTIPKINISSITINECTISSSRNTEKKKVQELILDEQSSKNLFLEINCINEIDKHREYFSSNGLLLSYYSIIKKGMGKTRDNDEIDDDTNSSNESETFNSEDRIKRVFEAGSKANFIHSSPYIIGDNTTLLYNSKLGRNNTYYFFVISNGDKVLFISELVTIKTYRRSKSEKNKTTKKK</sequence>
<gene>
    <name evidence="2" type="ORF">BCR36DRAFT_460077</name>
</gene>
<evidence type="ECO:0000313" key="3">
    <source>
        <dbReference type="Proteomes" id="UP000193719"/>
    </source>
</evidence>